<evidence type="ECO:0000256" key="11">
    <source>
        <dbReference type="ARBA" id="ARBA00022692"/>
    </source>
</evidence>
<dbReference type="GO" id="GO:0016887">
    <property type="term" value="F:ATP hydrolysis activity"/>
    <property type="evidence" value="ECO:0007669"/>
    <property type="project" value="InterPro"/>
</dbReference>
<dbReference type="InterPro" id="IPR000194">
    <property type="entry name" value="ATPase_F1/V1/A1_a/bsu_nucl-bd"/>
</dbReference>
<dbReference type="OrthoDB" id="1676488at2759"/>
<keyword evidence="15" id="KW-0067">ATP-binding</keyword>
<feature type="transmembrane region" description="Helical" evidence="23">
    <location>
        <begin position="1011"/>
        <end position="1032"/>
    </location>
</feature>
<dbReference type="HAMAP" id="MF_00309">
    <property type="entry name" value="ATP_synth_A_arch"/>
    <property type="match status" value="1"/>
</dbReference>
<evidence type="ECO:0000313" key="30">
    <source>
        <dbReference type="Proteomes" id="UP001152561"/>
    </source>
</evidence>
<evidence type="ECO:0000259" key="28">
    <source>
        <dbReference type="Pfam" id="PF22919"/>
    </source>
</evidence>
<keyword evidence="7" id="KW-0813">Transport</keyword>
<dbReference type="FunFam" id="1.20.1420.30:FF:000008">
    <property type="entry name" value="Vacuolar cation/proton exchanger"/>
    <property type="match status" value="1"/>
</dbReference>
<evidence type="ECO:0000259" key="24">
    <source>
        <dbReference type="Pfam" id="PF00006"/>
    </source>
</evidence>
<dbReference type="InterPro" id="IPR020003">
    <property type="entry name" value="ATPase_a/bsu_AS"/>
</dbReference>
<evidence type="ECO:0000256" key="17">
    <source>
        <dbReference type="ARBA" id="ARBA00022989"/>
    </source>
</evidence>
<dbReference type="InterPro" id="IPR031686">
    <property type="entry name" value="ATP-synth_a_Xtn"/>
</dbReference>
<dbReference type="EMBL" id="JAJAGQ010000006">
    <property type="protein sequence ID" value="KAJ8560971.1"/>
    <property type="molecule type" value="Genomic_DNA"/>
</dbReference>
<dbReference type="InterPro" id="IPR004837">
    <property type="entry name" value="NaCa_Exmemb"/>
</dbReference>
<feature type="transmembrane region" description="Helical" evidence="23">
    <location>
        <begin position="1039"/>
        <end position="1060"/>
    </location>
</feature>
<dbReference type="InterPro" id="IPR036121">
    <property type="entry name" value="ATPase_F1/V1/A1_a/bsu_N_sf"/>
</dbReference>
<evidence type="ECO:0000256" key="20">
    <source>
        <dbReference type="ARBA" id="ARBA00030856"/>
    </source>
</evidence>
<feature type="transmembrane region" description="Helical" evidence="23">
    <location>
        <begin position="693"/>
        <end position="719"/>
    </location>
</feature>
<dbReference type="CDD" id="cd01134">
    <property type="entry name" value="V_A-ATPase_A"/>
    <property type="match status" value="1"/>
</dbReference>
<dbReference type="FunFam" id="2.40.50.100:FF:000008">
    <property type="entry name" value="V-type proton ATPase catalytic subunit A"/>
    <property type="match status" value="1"/>
</dbReference>
<dbReference type="SUPFAM" id="SSF47917">
    <property type="entry name" value="C-terminal domain of alpha and beta subunits of F1 ATP synthase"/>
    <property type="match status" value="1"/>
</dbReference>
<dbReference type="Proteomes" id="UP001152561">
    <property type="component" value="Unassembled WGS sequence"/>
</dbReference>
<dbReference type="InterPro" id="IPR023366">
    <property type="entry name" value="ATP_synth_asu-like_sf"/>
</dbReference>
<reference evidence="30" key="1">
    <citation type="journal article" date="2023" name="Proc. Natl. Acad. Sci. U.S.A.">
        <title>Genomic and structural basis for evolution of tropane alkaloid biosynthesis.</title>
        <authorList>
            <person name="Wanga Y.-J."/>
            <person name="Taina T."/>
            <person name="Yua J.-Y."/>
            <person name="Lia J."/>
            <person name="Xua B."/>
            <person name="Chenc J."/>
            <person name="D'Auriad J.C."/>
            <person name="Huanga J.-P."/>
            <person name="Huanga S.-X."/>
        </authorList>
    </citation>
    <scope>NUCLEOTIDE SEQUENCE [LARGE SCALE GENOMIC DNA]</scope>
    <source>
        <strain evidence="30">cv. KIB-2019</strain>
    </source>
</reference>
<dbReference type="InterPro" id="IPR024034">
    <property type="entry name" value="ATPase_F1/V1_b/a_C"/>
</dbReference>
<dbReference type="GO" id="GO:0033180">
    <property type="term" value="C:proton-transporting V-type ATPase, V1 domain"/>
    <property type="evidence" value="ECO:0007669"/>
    <property type="project" value="InterPro"/>
</dbReference>
<dbReference type="CDD" id="cd18119">
    <property type="entry name" value="ATP-synt_V_A-type_alpha_N"/>
    <property type="match status" value="1"/>
</dbReference>
<dbReference type="Gene3D" id="2.40.30.20">
    <property type="match status" value="1"/>
</dbReference>
<feature type="transmembrane region" description="Helical" evidence="23">
    <location>
        <begin position="914"/>
        <end position="933"/>
    </location>
</feature>
<dbReference type="SUPFAM" id="SSF52540">
    <property type="entry name" value="P-loop containing nucleoside triphosphate hydrolases"/>
    <property type="match status" value="1"/>
</dbReference>
<accession>A0A9Q1RLA5</accession>
<evidence type="ECO:0000256" key="8">
    <source>
        <dbReference type="ARBA" id="ARBA00022449"/>
    </source>
</evidence>
<dbReference type="Gene3D" id="1.20.1420.30">
    <property type="entry name" value="NCX, central ion-binding region"/>
    <property type="match status" value="2"/>
</dbReference>
<dbReference type="NCBIfam" id="TIGR01042">
    <property type="entry name" value="V-ATPase_V1_A"/>
    <property type="match status" value="1"/>
</dbReference>
<dbReference type="NCBIfam" id="TIGR00846">
    <property type="entry name" value="caca2"/>
    <property type="match status" value="1"/>
</dbReference>
<evidence type="ECO:0000256" key="7">
    <source>
        <dbReference type="ARBA" id="ARBA00022448"/>
    </source>
</evidence>
<dbReference type="GO" id="GO:0046034">
    <property type="term" value="P:ATP metabolic process"/>
    <property type="evidence" value="ECO:0007669"/>
    <property type="project" value="InterPro"/>
</dbReference>
<dbReference type="FunFam" id="2.40.30.20:FF:000002">
    <property type="entry name" value="V-type proton ATPase catalytic subunit A"/>
    <property type="match status" value="1"/>
</dbReference>
<dbReference type="Pfam" id="PF02874">
    <property type="entry name" value="ATP-synt_ab_N"/>
    <property type="match status" value="1"/>
</dbReference>
<dbReference type="Pfam" id="PF22919">
    <property type="entry name" value="ATP-synt_VA_C"/>
    <property type="match status" value="1"/>
</dbReference>
<comment type="subcellular location">
    <subcellularLocation>
        <location evidence="2">Vacuole membrane</location>
        <topology evidence="2">Multi-pass membrane protein</topology>
    </subcellularLocation>
</comment>
<evidence type="ECO:0000256" key="18">
    <source>
        <dbReference type="ARBA" id="ARBA00023065"/>
    </source>
</evidence>
<organism evidence="29 30">
    <name type="scientific">Anisodus acutangulus</name>
    <dbReference type="NCBI Taxonomy" id="402998"/>
    <lineage>
        <taxon>Eukaryota</taxon>
        <taxon>Viridiplantae</taxon>
        <taxon>Streptophyta</taxon>
        <taxon>Embryophyta</taxon>
        <taxon>Tracheophyta</taxon>
        <taxon>Spermatophyta</taxon>
        <taxon>Magnoliopsida</taxon>
        <taxon>eudicotyledons</taxon>
        <taxon>Gunneridae</taxon>
        <taxon>Pentapetalae</taxon>
        <taxon>asterids</taxon>
        <taxon>lamiids</taxon>
        <taxon>Solanales</taxon>
        <taxon>Solanaceae</taxon>
        <taxon>Solanoideae</taxon>
        <taxon>Hyoscyameae</taxon>
        <taxon>Anisodus</taxon>
    </lineage>
</organism>
<dbReference type="SUPFAM" id="SSF50615">
    <property type="entry name" value="N-terminal domain of alpha and beta subunits of F1 ATP synthase"/>
    <property type="match status" value="1"/>
</dbReference>
<dbReference type="NCBIfam" id="TIGR00378">
    <property type="entry name" value="cax"/>
    <property type="match status" value="1"/>
</dbReference>
<feature type="domain" description="ATPsynthase alpha/beta subunit barrel-sandwich" evidence="27">
    <location>
        <begin position="127"/>
        <end position="215"/>
    </location>
</feature>
<evidence type="ECO:0000259" key="26">
    <source>
        <dbReference type="Pfam" id="PF02874"/>
    </source>
</evidence>
<dbReference type="Pfam" id="PF01699">
    <property type="entry name" value="Na_Ca_ex"/>
    <property type="match status" value="2"/>
</dbReference>
<name>A0A9Q1RLA5_9SOLA</name>
<evidence type="ECO:0000256" key="13">
    <source>
        <dbReference type="ARBA" id="ARBA00022781"/>
    </source>
</evidence>
<evidence type="ECO:0000256" key="3">
    <source>
        <dbReference type="ARBA" id="ARBA00008248"/>
    </source>
</evidence>
<comment type="function">
    <text evidence="1">Catalytic subunit of the peripheral V1 complex of vacuolar ATPase. V-ATPase vacuolar ATPase is responsible for acidifying a variety of intracellular compartments in eukaryotic cells.</text>
</comment>
<sequence>MPSQFGGPMTTFEDSEKESEYGYVRKVSGPVVVADGMAGAAMYELVRVGHDNLIGEIIRLEGDSATIQVYEETAGLMVNDPVLRTHKPLSVELGPGILGNIFDGIQRPLKTIAKRSGDVYIPRGVSVPALDKDILWEFQPKKEFGEGDVLTGGDLYATVFENSLMEHHVALPPGAMGKITYIAPAGQYSLNDTVLELEFQGVKKEITMLQTWPVRSPRPVATKLAADTPLLTGQRVLDALFPSVLGGTCAIPGAFGCGKTVISQALSKYSNSDTVVYVGCGERGNEMAEVLMDFPQLTMTLPDGREESVMKRTTLVANTSNMPVAAREASIYTGITIAEYFRDMGYNVSMMADSTSRWAEALREISGRLAEMPADSGYPAYLASRLASFYERAGKVQCLGGPDRTGSVTIVGAVSPPGGDFSDPVTSATLGIVQVFWGLDKKLAQRKHFPSVNWLISYSKYSGALESFYEKFDPDFINIRTKSREVLQREDDLNEIVQLVGKDALAETDKITLETAKLLREDYLAQNAFTPYDKYCPFYKSVWMLRNIIHFYNLANQAVERGAGMDGQKITYTLIKHRLGDLFYRLVSQKFEDPAEGESALVAKFQKLHDDLIAASSIDSLSCILLALFSSVEMGSVGEKIDLESDEEIPFSSSHATNKIDSLHFEAAHMTPPRSFYSSRVLRNMHQISSFRSIYIVILRAKINVLLPFGPLAILLHYITKTHEWVFFFSLVGITPLAERLGYATEQLAFYTGPTVGGLLNATFGNATEMIISLYALNNGMMWVVKQSLLGSILSNMLLVLGCAFFCGGIVHHQKVQVFSKATALVNSGLLLMAVMGILFPAVLHFTHTEVHFGKSELALSRFSSCIMLVAYASYLFFQLTGQQNLYSSIDEDRENNAEDSDEGEAPEITKWEAIGWLAILTVSISVLSGYLVDAIQGASDSMNMPVSFISVILLPLVGNAAEHASAIMFAMKDKLDITLGVAIGSSTQISMFVIPFCVVVGWFMGKPMDLNFQLFETATLFITVLVVAFMLQEGTSNYFKGLMLILCYLIVAASFFVHVDPSKEGE</sequence>
<feature type="domain" description="ATP synthase A/B type C-terminal" evidence="28">
    <location>
        <begin position="467"/>
        <end position="562"/>
    </location>
</feature>
<keyword evidence="30" id="KW-1185">Reference proteome</keyword>
<evidence type="ECO:0000256" key="21">
    <source>
        <dbReference type="ARBA" id="ARBA00032088"/>
    </source>
</evidence>
<keyword evidence="17 23" id="KW-1133">Transmembrane helix</keyword>
<evidence type="ECO:0000256" key="15">
    <source>
        <dbReference type="ARBA" id="ARBA00022840"/>
    </source>
</evidence>
<evidence type="ECO:0000256" key="23">
    <source>
        <dbReference type="SAM" id="Phobius"/>
    </source>
</evidence>
<dbReference type="CDD" id="cd18111">
    <property type="entry name" value="ATP-synt_V_A-type_alpha_C"/>
    <property type="match status" value="1"/>
</dbReference>
<dbReference type="GO" id="GO:0015369">
    <property type="term" value="F:calcium:proton antiporter activity"/>
    <property type="evidence" value="ECO:0007669"/>
    <property type="project" value="InterPro"/>
</dbReference>
<evidence type="ECO:0000313" key="29">
    <source>
        <dbReference type="EMBL" id="KAJ8560971.1"/>
    </source>
</evidence>
<dbReference type="Pfam" id="PF00006">
    <property type="entry name" value="ATP-synt_ab"/>
    <property type="match status" value="1"/>
</dbReference>
<feature type="transmembrane region" description="Helical" evidence="23">
    <location>
        <begin position="789"/>
        <end position="812"/>
    </location>
</feature>
<evidence type="ECO:0000256" key="9">
    <source>
        <dbReference type="ARBA" id="ARBA00022554"/>
    </source>
</evidence>
<keyword evidence="19 23" id="KW-0472">Membrane</keyword>
<evidence type="ECO:0000256" key="4">
    <source>
        <dbReference type="ARBA" id="ARBA00008936"/>
    </source>
</evidence>
<keyword evidence="18" id="KW-0406">Ion transport</keyword>
<dbReference type="GO" id="GO:0005524">
    <property type="term" value="F:ATP binding"/>
    <property type="evidence" value="ECO:0007669"/>
    <property type="project" value="UniProtKB-KW"/>
</dbReference>
<dbReference type="InterPro" id="IPR027417">
    <property type="entry name" value="P-loop_NTPase"/>
</dbReference>
<evidence type="ECO:0000256" key="10">
    <source>
        <dbReference type="ARBA" id="ARBA00022568"/>
    </source>
</evidence>
<dbReference type="InterPro" id="IPR044880">
    <property type="entry name" value="NCX_ion-bd_dom_sf"/>
</dbReference>
<dbReference type="GO" id="GO:0046961">
    <property type="term" value="F:proton-transporting ATPase activity, rotational mechanism"/>
    <property type="evidence" value="ECO:0007669"/>
    <property type="project" value="InterPro"/>
</dbReference>
<evidence type="ECO:0000256" key="2">
    <source>
        <dbReference type="ARBA" id="ARBA00004128"/>
    </source>
</evidence>
<keyword evidence="9" id="KW-0926">Vacuole</keyword>
<dbReference type="FunFam" id="3.40.50.300:FF:000052">
    <property type="entry name" value="V-type proton ATPase catalytic subunit A"/>
    <property type="match status" value="1"/>
</dbReference>
<keyword evidence="16" id="KW-1278">Translocase</keyword>
<dbReference type="GO" id="GO:0009705">
    <property type="term" value="C:plant-type vacuole membrane"/>
    <property type="evidence" value="ECO:0007669"/>
    <property type="project" value="UniProtKB-ARBA"/>
</dbReference>
<evidence type="ECO:0000256" key="14">
    <source>
        <dbReference type="ARBA" id="ARBA00022837"/>
    </source>
</evidence>
<feature type="domain" description="ATPase F1/V1/A1 complex alpha/beta subunit nucleotide-binding" evidence="24">
    <location>
        <begin position="233"/>
        <end position="459"/>
    </location>
</feature>
<dbReference type="PANTHER" id="PTHR43607">
    <property type="entry name" value="V-TYPE PROTON ATPASE CATALYTIC SUBUNIT A"/>
    <property type="match status" value="1"/>
</dbReference>
<comment type="catalytic activity">
    <reaction evidence="22">
        <text>ATP + H2O + 4 H(+)(in) = ADP + phosphate + 5 H(+)(out)</text>
        <dbReference type="Rhea" id="RHEA:57720"/>
        <dbReference type="ChEBI" id="CHEBI:15377"/>
        <dbReference type="ChEBI" id="CHEBI:15378"/>
        <dbReference type="ChEBI" id="CHEBI:30616"/>
        <dbReference type="ChEBI" id="CHEBI:43474"/>
        <dbReference type="ChEBI" id="CHEBI:456216"/>
        <dbReference type="EC" id="7.1.2.2"/>
    </reaction>
</comment>
<dbReference type="InterPro" id="IPR004798">
    <property type="entry name" value="CAX-like"/>
</dbReference>
<dbReference type="Gene3D" id="3.40.50.300">
    <property type="entry name" value="P-loop containing nucleotide triphosphate hydrolases"/>
    <property type="match status" value="1"/>
</dbReference>
<comment type="similarity">
    <text evidence="4">Belongs to the ATPase alpha/beta chains family.</text>
</comment>
<comment type="similarity">
    <text evidence="3">Belongs to the Ca(2+):cation antiporter (CaCA) (TC 2.A.19) family. Cation/proton exchanger (CAX) subfamily.</text>
</comment>
<evidence type="ECO:0000256" key="5">
    <source>
        <dbReference type="ARBA" id="ARBA00012473"/>
    </source>
</evidence>
<dbReference type="InterPro" id="IPR005725">
    <property type="entry name" value="ATPase_V1-cplx_asu"/>
</dbReference>
<feature type="transmembrane region" description="Helical" evidence="23">
    <location>
        <begin position="859"/>
        <end position="878"/>
    </location>
</feature>
<feature type="transmembrane region" description="Helical" evidence="23">
    <location>
        <begin position="978"/>
        <end position="1005"/>
    </location>
</feature>
<dbReference type="InterPro" id="IPR004100">
    <property type="entry name" value="ATPase_F1/V1/A1_a/bsu_N"/>
</dbReference>
<keyword evidence="12" id="KW-0547">Nucleotide-binding</keyword>
<protein>
    <recommendedName>
        <fullName evidence="6">V-type proton ATPase catalytic subunit A</fullName>
        <ecNumber evidence="5">7.1.2.2</ecNumber>
    </recommendedName>
    <alternativeName>
        <fullName evidence="21">V-ATPase 69 kDa subunit</fullName>
    </alternativeName>
    <alternativeName>
        <fullName evidence="20">Vacuolar proton pump subunit alpha</fullName>
    </alternativeName>
</protein>
<dbReference type="Pfam" id="PF16886">
    <property type="entry name" value="ATP-synt_ab_Xtn"/>
    <property type="match status" value="1"/>
</dbReference>
<dbReference type="AlphaFoldDB" id="A0A9Q1RLA5"/>
<evidence type="ECO:0000256" key="12">
    <source>
        <dbReference type="ARBA" id="ARBA00022741"/>
    </source>
</evidence>
<feature type="domain" description="Sodium/calcium exchanger membrane region" evidence="25">
    <location>
        <begin position="725"/>
        <end position="880"/>
    </location>
</feature>
<feature type="transmembrane region" description="Helical" evidence="23">
    <location>
        <begin position="725"/>
        <end position="743"/>
    </location>
</feature>
<comment type="caution">
    <text evidence="29">The sequence shown here is derived from an EMBL/GenBank/DDBJ whole genome shotgun (WGS) entry which is preliminary data.</text>
</comment>
<feature type="domain" description="ATPase F1/V1/A1 complex alpha/beta subunit N-terminal" evidence="26">
    <location>
        <begin position="25"/>
        <end position="85"/>
    </location>
</feature>
<dbReference type="PROSITE" id="PS00152">
    <property type="entry name" value="ATPASE_ALPHA_BETA"/>
    <property type="match status" value="1"/>
</dbReference>
<feature type="domain" description="Sodium/calcium exchanger membrane region" evidence="25">
    <location>
        <begin position="914"/>
        <end position="1056"/>
    </location>
</feature>
<proteinExistence type="inferred from homology"/>
<evidence type="ECO:0000256" key="6">
    <source>
        <dbReference type="ARBA" id="ARBA00018860"/>
    </source>
</evidence>
<dbReference type="InterPro" id="IPR055190">
    <property type="entry name" value="ATP-synt_VA_C"/>
</dbReference>
<feature type="transmembrane region" description="Helical" evidence="23">
    <location>
        <begin position="824"/>
        <end position="847"/>
    </location>
</feature>
<evidence type="ECO:0000256" key="1">
    <source>
        <dbReference type="ARBA" id="ARBA00003685"/>
    </source>
</evidence>
<evidence type="ECO:0000256" key="22">
    <source>
        <dbReference type="ARBA" id="ARBA00048383"/>
    </source>
</evidence>
<evidence type="ECO:0000259" key="27">
    <source>
        <dbReference type="Pfam" id="PF16886"/>
    </source>
</evidence>
<dbReference type="FunFam" id="1.10.1140.10:FF:000002">
    <property type="entry name" value="V-type proton ATPase catalytic subunit A"/>
    <property type="match status" value="1"/>
</dbReference>
<evidence type="ECO:0000256" key="19">
    <source>
        <dbReference type="ARBA" id="ARBA00023136"/>
    </source>
</evidence>
<gene>
    <name evidence="29" type="ORF">K7X08_027161</name>
</gene>
<dbReference type="PANTHER" id="PTHR43607:SF1">
    <property type="entry name" value="H(+)-TRANSPORTING TWO-SECTOR ATPASE"/>
    <property type="match status" value="1"/>
</dbReference>
<keyword evidence="8" id="KW-0050">Antiport</keyword>
<dbReference type="EC" id="7.1.2.2" evidence="5"/>
<evidence type="ECO:0000256" key="16">
    <source>
        <dbReference type="ARBA" id="ARBA00022967"/>
    </source>
</evidence>
<dbReference type="FunFam" id="1.20.1420.30:FF:000012">
    <property type="entry name" value="Vacuolar cation/proton exchanger"/>
    <property type="match status" value="1"/>
</dbReference>
<dbReference type="Gene3D" id="2.40.50.100">
    <property type="match status" value="1"/>
</dbReference>
<dbReference type="InterPro" id="IPR022878">
    <property type="entry name" value="V-ATPase_asu"/>
</dbReference>
<keyword evidence="14" id="KW-0106">Calcium</keyword>
<evidence type="ECO:0000259" key="25">
    <source>
        <dbReference type="Pfam" id="PF01699"/>
    </source>
</evidence>
<keyword evidence="10" id="KW-0109">Calcium transport</keyword>
<keyword evidence="13" id="KW-0375">Hydrogen ion transport</keyword>
<keyword evidence="11 23" id="KW-0812">Transmembrane</keyword>
<dbReference type="NCBIfam" id="NF003220">
    <property type="entry name" value="PRK04192.1"/>
    <property type="match status" value="1"/>
</dbReference>
<dbReference type="Gene3D" id="1.10.1140.10">
    <property type="entry name" value="Bovine Mitochondrial F1-atpase, Atp Synthase Beta Chain, Chain D, domain 3"/>
    <property type="match status" value="1"/>
</dbReference>
<feature type="transmembrane region" description="Helical" evidence="23">
    <location>
        <begin position="945"/>
        <end position="971"/>
    </location>
</feature>